<dbReference type="InterPro" id="IPR017871">
    <property type="entry name" value="ABC_transporter-like_CS"/>
</dbReference>
<evidence type="ECO:0000259" key="10">
    <source>
        <dbReference type="PROSITE" id="PS50893"/>
    </source>
</evidence>
<dbReference type="PROSITE" id="PS50893">
    <property type="entry name" value="ABC_TRANSPORTER_2"/>
    <property type="match status" value="1"/>
</dbReference>
<dbReference type="Proteomes" id="UP001519887">
    <property type="component" value="Unassembled WGS sequence"/>
</dbReference>
<dbReference type="InterPro" id="IPR003593">
    <property type="entry name" value="AAA+_ATPase"/>
</dbReference>
<keyword evidence="5" id="KW-0547">Nucleotide-binding</keyword>
<dbReference type="SMART" id="SM00382">
    <property type="entry name" value="AAA"/>
    <property type="match status" value="1"/>
</dbReference>
<dbReference type="PANTHER" id="PTHR42771">
    <property type="entry name" value="IRON(3+)-HYDROXAMATE IMPORT ATP-BINDING PROTEIN FHUC"/>
    <property type="match status" value="1"/>
</dbReference>
<evidence type="ECO:0000256" key="4">
    <source>
        <dbReference type="ARBA" id="ARBA00022496"/>
    </source>
</evidence>
<dbReference type="InterPro" id="IPR051535">
    <property type="entry name" value="Siderophore_ABC-ATPase"/>
</dbReference>
<dbReference type="Pfam" id="PF00005">
    <property type="entry name" value="ABC_tran"/>
    <property type="match status" value="1"/>
</dbReference>
<evidence type="ECO:0000256" key="1">
    <source>
        <dbReference type="ARBA" id="ARBA00004202"/>
    </source>
</evidence>
<comment type="subcellular location">
    <subcellularLocation>
        <location evidence="1">Cell membrane</location>
        <topology evidence="1">Peripheral membrane protein</topology>
    </subcellularLocation>
</comment>
<keyword evidence="4" id="KW-0410">Iron transport</keyword>
<sequence length="270" mass="30153">MSFIRAVGITQQFNDKTAVNQLDLSIDQGRIYSIIGPNGCGKSTLLRILARQLKPKQGEVFLEGENLYKMPPKRAALKLALLAQSAEPVDLTVQQLIAYGRSPHKSMLQKMNKDDDEIIRWAIEQTNLQHLADRNVATLSGGERQRVWIALAIAQQSAVLLLDEPTTFLDVSHQLEVMEVVAGLNRNHGTTIIMVLHDMNHAAAYSDEIIVMNHGRLYSKGAPDEVMTPAMLREVFQVEARIYTDPEDGKPAYLLKGLADKERAGKEYVH</sequence>
<keyword evidence="7" id="KW-0408">Iron</keyword>
<evidence type="ECO:0000256" key="9">
    <source>
        <dbReference type="ARBA" id="ARBA00023136"/>
    </source>
</evidence>
<keyword evidence="6 11" id="KW-0067">ATP-binding</keyword>
<name>A0ABS7C9S9_9BACL</name>
<dbReference type="CDD" id="cd03214">
    <property type="entry name" value="ABC_Iron-Siderophores_B12_Hemin"/>
    <property type="match status" value="1"/>
</dbReference>
<evidence type="ECO:0000313" key="12">
    <source>
        <dbReference type="Proteomes" id="UP001519887"/>
    </source>
</evidence>
<evidence type="ECO:0000256" key="8">
    <source>
        <dbReference type="ARBA" id="ARBA00023065"/>
    </source>
</evidence>
<dbReference type="RefSeq" id="WP_210045347.1">
    <property type="nucleotide sequence ID" value="NZ_JBHLVU010000010.1"/>
</dbReference>
<dbReference type="GO" id="GO:0005524">
    <property type="term" value="F:ATP binding"/>
    <property type="evidence" value="ECO:0007669"/>
    <property type="project" value="UniProtKB-KW"/>
</dbReference>
<dbReference type="SUPFAM" id="SSF52540">
    <property type="entry name" value="P-loop containing nucleoside triphosphate hydrolases"/>
    <property type="match status" value="1"/>
</dbReference>
<feature type="domain" description="ABC transporter" evidence="10">
    <location>
        <begin position="4"/>
        <end position="239"/>
    </location>
</feature>
<comment type="caution">
    <text evidence="11">The sequence shown here is derived from an EMBL/GenBank/DDBJ whole genome shotgun (WGS) entry which is preliminary data.</text>
</comment>
<evidence type="ECO:0000256" key="5">
    <source>
        <dbReference type="ARBA" id="ARBA00022741"/>
    </source>
</evidence>
<reference evidence="11 12" key="1">
    <citation type="submission" date="2021-07" db="EMBL/GenBank/DDBJ databases">
        <title>Paenibacillus radiodurans sp. nov., isolated from the southeastern edge of Tengger Desert.</title>
        <authorList>
            <person name="Zhang G."/>
        </authorList>
    </citation>
    <scope>NUCLEOTIDE SEQUENCE [LARGE SCALE GENOMIC DNA]</scope>
    <source>
        <strain evidence="11 12">CCM 7311</strain>
    </source>
</reference>
<organism evidence="11 12">
    <name type="scientific">Paenibacillus sepulcri</name>
    <dbReference type="NCBI Taxonomy" id="359917"/>
    <lineage>
        <taxon>Bacteria</taxon>
        <taxon>Bacillati</taxon>
        <taxon>Bacillota</taxon>
        <taxon>Bacilli</taxon>
        <taxon>Bacillales</taxon>
        <taxon>Paenibacillaceae</taxon>
        <taxon>Paenibacillus</taxon>
    </lineage>
</organism>
<dbReference type="EMBL" id="JAHZIK010000907">
    <property type="protein sequence ID" value="MBW7457617.1"/>
    <property type="molecule type" value="Genomic_DNA"/>
</dbReference>
<gene>
    <name evidence="11" type="ORF">K0U00_26600</name>
</gene>
<dbReference type="PANTHER" id="PTHR42771:SF4">
    <property type="entry name" value="IRON(3+)-HYDROXAMATE IMPORT ATP-BINDING PROTEIN FHUC"/>
    <property type="match status" value="1"/>
</dbReference>
<dbReference type="PROSITE" id="PS00211">
    <property type="entry name" value="ABC_TRANSPORTER_1"/>
    <property type="match status" value="1"/>
</dbReference>
<keyword evidence="2" id="KW-0813">Transport</keyword>
<dbReference type="InterPro" id="IPR027417">
    <property type="entry name" value="P-loop_NTPase"/>
</dbReference>
<keyword evidence="12" id="KW-1185">Reference proteome</keyword>
<accession>A0ABS7C9S9</accession>
<keyword evidence="3" id="KW-1003">Cell membrane</keyword>
<keyword evidence="9" id="KW-0472">Membrane</keyword>
<evidence type="ECO:0000256" key="6">
    <source>
        <dbReference type="ARBA" id="ARBA00022840"/>
    </source>
</evidence>
<evidence type="ECO:0000256" key="7">
    <source>
        <dbReference type="ARBA" id="ARBA00023004"/>
    </source>
</evidence>
<evidence type="ECO:0000313" key="11">
    <source>
        <dbReference type="EMBL" id="MBW7457617.1"/>
    </source>
</evidence>
<proteinExistence type="predicted"/>
<evidence type="ECO:0000256" key="3">
    <source>
        <dbReference type="ARBA" id="ARBA00022475"/>
    </source>
</evidence>
<dbReference type="InterPro" id="IPR003439">
    <property type="entry name" value="ABC_transporter-like_ATP-bd"/>
</dbReference>
<keyword evidence="8" id="KW-0406">Ion transport</keyword>
<evidence type="ECO:0000256" key="2">
    <source>
        <dbReference type="ARBA" id="ARBA00022448"/>
    </source>
</evidence>
<dbReference type="Gene3D" id="3.40.50.300">
    <property type="entry name" value="P-loop containing nucleotide triphosphate hydrolases"/>
    <property type="match status" value="1"/>
</dbReference>
<protein>
    <submittedName>
        <fullName evidence="11">ABC transporter ATP-binding protein</fullName>
    </submittedName>
</protein>